<evidence type="ECO:0000256" key="1">
    <source>
        <dbReference type="SAM" id="MobiDB-lite"/>
    </source>
</evidence>
<protein>
    <submittedName>
        <fullName evidence="2">Uncharacterized protein</fullName>
    </submittedName>
</protein>
<reference evidence="3" key="1">
    <citation type="submission" date="2014-03" db="EMBL/GenBank/DDBJ databases">
        <authorList>
            <person name="Aksoy S."/>
            <person name="Warren W."/>
            <person name="Wilson R.K."/>
        </authorList>
    </citation>
    <scope>NUCLEOTIDE SEQUENCE [LARGE SCALE GENOMIC DNA]</scope>
    <source>
        <strain evidence="3">IAEA</strain>
    </source>
</reference>
<accession>A0A1A9ZMB5</accession>
<feature type="region of interest" description="Disordered" evidence="1">
    <location>
        <begin position="231"/>
        <end position="285"/>
    </location>
</feature>
<feature type="compositionally biased region" description="Gly residues" evidence="1">
    <location>
        <begin position="247"/>
        <end position="265"/>
    </location>
</feature>
<dbReference type="VEuPathDB" id="VectorBase:GPAI019033"/>
<dbReference type="EnsemblMetazoa" id="GPAI019033-RA">
    <property type="protein sequence ID" value="GPAI019033-PA"/>
    <property type="gene ID" value="GPAI019033"/>
</dbReference>
<proteinExistence type="predicted"/>
<evidence type="ECO:0000313" key="3">
    <source>
        <dbReference type="Proteomes" id="UP000092445"/>
    </source>
</evidence>
<dbReference type="Proteomes" id="UP000092445">
    <property type="component" value="Unassembled WGS sequence"/>
</dbReference>
<feature type="compositionally biased region" description="Basic and acidic residues" evidence="1">
    <location>
        <begin position="233"/>
        <end position="246"/>
    </location>
</feature>
<evidence type="ECO:0000313" key="2">
    <source>
        <dbReference type="EnsemblMetazoa" id="GPAI019033-PA"/>
    </source>
</evidence>
<dbReference type="AlphaFoldDB" id="A0A1A9ZMB5"/>
<reference evidence="2" key="2">
    <citation type="submission" date="2020-05" db="UniProtKB">
        <authorList>
            <consortium name="EnsemblMetazoa"/>
        </authorList>
    </citation>
    <scope>IDENTIFICATION</scope>
    <source>
        <strain evidence="2">IAEA</strain>
    </source>
</reference>
<name>A0A1A9ZMB5_GLOPL</name>
<organism evidence="2 3">
    <name type="scientific">Glossina pallidipes</name>
    <name type="common">Tsetse fly</name>
    <dbReference type="NCBI Taxonomy" id="7398"/>
    <lineage>
        <taxon>Eukaryota</taxon>
        <taxon>Metazoa</taxon>
        <taxon>Ecdysozoa</taxon>
        <taxon>Arthropoda</taxon>
        <taxon>Hexapoda</taxon>
        <taxon>Insecta</taxon>
        <taxon>Pterygota</taxon>
        <taxon>Neoptera</taxon>
        <taxon>Endopterygota</taxon>
        <taxon>Diptera</taxon>
        <taxon>Brachycera</taxon>
        <taxon>Muscomorpha</taxon>
        <taxon>Hippoboscoidea</taxon>
        <taxon>Glossinidae</taxon>
        <taxon>Glossina</taxon>
    </lineage>
</organism>
<dbReference type="STRING" id="7398.A0A1A9ZMB5"/>
<keyword evidence="3" id="KW-1185">Reference proteome</keyword>
<sequence>MTPVVGGSLKNCVRNLGLAYMPLAWPIGRSFVAAAVGRNCKYVSPCGARELATSGTMVFACPLPHVFFTIMELAICKTELPTTKFMLPSSGTASFYDTNSHNSEATAHFNDILNFQTNYLFNKTSSNNITNSNNLLDHTLDLNAINTTTHIINNTQLNNNCNNCNTTTTTIGVGVGSSNSGSIGTASSSMRLKKNRKVTFLSNLIETKNIFIKEEPIDGNKDLPPPICSLSDISDHEASLDGDRGSGSDGGRGIYSGRGKGGGSGDKCIGRSRSKGTDKVDVNAPITTTTTILQHKSSPCGAPELLNFDIAAGNRPE</sequence>